<evidence type="ECO:0000259" key="1">
    <source>
        <dbReference type="Pfam" id="PF04326"/>
    </source>
</evidence>
<dbReference type="PANTHER" id="PTHR30595">
    <property type="entry name" value="GLPR-RELATED TRANSCRIPTIONAL REPRESSOR"/>
    <property type="match status" value="1"/>
</dbReference>
<feature type="non-terminal residue" evidence="2">
    <location>
        <position position="109"/>
    </location>
</feature>
<evidence type="ECO:0000313" key="3">
    <source>
        <dbReference type="Proteomes" id="UP000543224"/>
    </source>
</evidence>
<dbReference type="Gene3D" id="3.30.950.30">
    <property type="entry name" value="Schlafen, AAA domain"/>
    <property type="match status" value="1"/>
</dbReference>
<keyword evidence="2" id="KW-0378">Hydrolase</keyword>
<proteinExistence type="predicted"/>
<keyword evidence="2" id="KW-0347">Helicase</keyword>
<organism evidence="2 3">
    <name type="scientific">Candidatus Hakubella thermalkaliphila</name>
    <dbReference type="NCBI Taxonomy" id="2754717"/>
    <lineage>
        <taxon>Bacteria</taxon>
        <taxon>Bacillati</taxon>
        <taxon>Actinomycetota</taxon>
        <taxon>Actinomycetota incertae sedis</taxon>
        <taxon>Candidatus Hakubellales</taxon>
        <taxon>Candidatus Hakubellaceae</taxon>
        <taxon>Candidatus Hakubella</taxon>
    </lineage>
</organism>
<sequence length="109" mass="12072">MNQDEIMKIINSGESETVEFKTSFDKEVAETSGAFANTKGGVLLIGASDRGEIKGIRIGKETLKDWTNQISQGTEPRVIPEIELSEIDGKSVAIIRIKEFPIKPVSYDW</sequence>
<dbReference type="InterPro" id="IPR007421">
    <property type="entry name" value="Schlafen_AlbA_2_dom"/>
</dbReference>
<keyword evidence="2" id="KW-0067">ATP-binding</keyword>
<protein>
    <submittedName>
        <fullName evidence="2">ATP-dependent DNA helicase RecG</fullName>
    </submittedName>
</protein>
<dbReference type="EMBL" id="BLRX01000406">
    <property type="protein sequence ID" value="GFP26161.1"/>
    <property type="molecule type" value="Genomic_DNA"/>
</dbReference>
<dbReference type="InterPro" id="IPR038461">
    <property type="entry name" value="Schlafen_AlbA_2_dom_sf"/>
</dbReference>
<comment type="caution">
    <text evidence="2">The sequence shown here is derived from an EMBL/GenBank/DDBJ whole genome shotgun (WGS) entry which is preliminary data.</text>
</comment>
<dbReference type="Pfam" id="PF04326">
    <property type="entry name" value="SLFN_AlbA_2"/>
    <property type="match status" value="1"/>
</dbReference>
<feature type="domain" description="Schlafen AlbA-2" evidence="1">
    <location>
        <begin position="14"/>
        <end position="104"/>
    </location>
</feature>
<reference evidence="2 3" key="1">
    <citation type="journal article" date="2020" name="Front. Microbiol.">
        <title>Single-cell genomics of novel Actinobacteria with the Wood-Ljungdahl pathway discovered in a serpentinizing system.</title>
        <authorList>
            <person name="Merino N."/>
            <person name="Kawai M."/>
            <person name="Boyd E.S."/>
            <person name="Colman D.R."/>
            <person name="McGlynn S.E."/>
            <person name="Nealson K.H."/>
            <person name="Kurokawa K."/>
            <person name="Hongoh Y."/>
        </authorList>
    </citation>
    <scope>NUCLEOTIDE SEQUENCE [LARGE SCALE GENOMIC DNA]</scope>
    <source>
        <strain evidence="2 3">S25</strain>
    </source>
</reference>
<dbReference type="AlphaFoldDB" id="A0A6V8P4P0"/>
<name>A0A6V8P4P0_9ACTN</name>
<dbReference type="Proteomes" id="UP000543224">
    <property type="component" value="Unassembled WGS sequence"/>
</dbReference>
<accession>A0A6V8P4P0</accession>
<dbReference type="PANTHER" id="PTHR30595:SF6">
    <property type="entry name" value="SCHLAFEN ALBA-2 DOMAIN-CONTAINING PROTEIN"/>
    <property type="match status" value="1"/>
</dbReference>
<gene>
    <name evidence="2" type="ORF">HKBW3S25_01650</name>
</gene>
<dbReference type="GO" id="GO:0004386">
    <property type="term" value="F:helicase activity"/>
    <property type="evidence" value="ECO:0007669"/>
    <property type="project" value="UniProtKB-KW"/>
</dbReference>
<keyword evidence="2" id="KW-0547">Nucleotide-binding</keyword>
<evidence type="ECO:0000313" key="2">
    <source>
        <dbReference type="EMBL" id="GFP26161.1"/>
    </source>
</evidence>